<sequence>MELSNFQETDMNNEKKELPPAFKATRKAKILVIDDDKFYLKIYSDLINELGHDYLTADNGLEAIEKIKSYNPDLIVTDVMMPGMDGFDLAKRVKQDALTMHIPILMVTTLSDRQSRVEGLEQGADEFLSKPIDDTEFRIRINNMLKIKRYEDLLLKYSKTLEGELSNKNIQLKEALDKIKNGYTETVYRLTLAAEYRDTDTGKHIKRISLYSQYIAKYLKLDEQTVEAIFFASSMHDVGKIGIPDYILLKPGSLTKEEFEIMKTHTTIGAGILRGSDSEILKTAEEIALSHHEAWDGSGYPKGLKDEEIPISGRIVSIADIYDAIRSRRPYKEPLSHDTGCTIINNRLKERIDPVLLNAFNDCHKEFKRLFDENADEYV</sequence>
<dbReference type="InterPro" id="IPR001789">
    <property type="entry name" value="Sig_transdc_resp-reg_receiver"/>
</dbReference>
<dbReference type="PROSITE" id="PS50110">
    <property type="entry name" value="RESPONSE_REGULATORY"/>
    <property type="match status" value="1"/>
</dbReference>
<dbReference type="SMART" id="SM00448">
    <property type="entry name" value="REC"/>
    <property type="match status" value="1"/>
</dbReference>
<dbReference type="SUPFAM" id="SSF52172">
    <property type="entry name" value="CheY-like"/>
    <property type="match status" value="1"/>
</dbReference>
<dbReference type="InterPro" id="IPR052020">
    <property type="entry name" value="Cyclic_di-GMP/3'3'-cGAMP_PDE"/>
</dbReference>
<evidence type="ECO:0000313" key="4">
    <source>
        <dbReference type="EMBL" id="KKR30258.1"/>
    </source>
</evidence>
<feature type="domain" description="Response regulatory" evidence="2">
    <location>
        <begin position="29"/>
        <end position="145"/>
    </location>
</feature>
<evidence type="ECO:0000259" key="3">
    <source>
        <dbReference type="PROSITE" id="PS51832"/>
    </source>
</evidence>
<name>A0A0G0PQS0_9BACT</name>
<dbReference type="SMART" id="SM00471">
    <property type="entry name" value="HDc"/>
    <property type="match status" value="1"/>
</dbReference>
<dbReference type="InterPro" id="IPR003607">
    <property type="entry name" value="HD/PDEase_dom"/>
</dbReference>
<dbReference type="Pfam" id="PF00072">
    <property type="entry name" value="Response_reg"/>
    <property type="match status" value="1"/>
</dbReference>
<accession>A0A0G0PQS0</accession>
<evidence type="ECO:0000256" key="1">
    <source>
        <dbReference type="PROSITE-ProRule" id="PRU00169"/>
    </source>
</evidence>
<dbReference type="Gene3D" id="3.40.50.2300">
    <property type="match status" value="1"/>
</dbReference>
<dbReference type="InterPro" id="IPR011006">
    <property type="entry name" value="CheY-like_superfamily"/>
</dbReference>
<proteinExistence type="predicted"/>
<dbReference type="Proteomes" id="UP000034539">
    <property type="component" value="Unassembled WGS sequence"/>
</dbReference>
<dbReference type="PANTHER" id="PTHR45228">
    <property type="entry name" value="CYCLIC DI-GMP PHOSPHODIESTERASE TM_0186-RELATED"/>
    <property type="match status" value="1"/>
</dbReference>
<dbReference type="GO" id="GO:0000160">
    <property type="term" value="P:phosphorelay signal transduction system"/>
    <property type="evidence" value="ECO:0007669"/>
    <property type="project" value="InterPro"/>
</dbReference>
<feature type="domain" description="HD-GYP" evidence="3">
    <location>
        <begin position="179"/>
        <end position="376"/>
    </location>
</feature>
<dbReference type="Pfam" id="PF13487">
    <property type="entry name" value="HD_5"/>
    <property type="match status" value="1"/>
</dbReference>
<protein>
    <submittedName>
        <fullName evidence="4">Two-component response regulator</fullName>
    </submittedName>
</protein>
<comment type="caution">
    <text evidence="4">The sequence shown here is derived from an EMBL/GenBank/DDBJ whole genome shotgun (WGS) entry which is preliminary data.</text>
</comment>
<gene>
    <name evidence="4" type="ORF">UT63_C0103G0008</name>
</gene>
<keyword evidence="1" id="KW-0597">Phosphoprotein</keyword>
<evidence type="ECO:0000313" key="5">
    <source>
        <dbReference type="Proteomes" id="UP000034539"/>
    </source>
</evidence>
<feature type="modified residue" description="4-aspartylphosphate" evidence="1">
    <location>
        <position position="78"/>
    </location>
</feature>
<dbReference type="PROSITE" id="PS51832">
    <property type="entry name" value="HD_GYP"/>
    <property type="match status" value="1"/>
</dbReference>
<dbReference type="AlphaFoldDB" id="A0A0G0PQS0"/>
<dbReference type="EMBL" id="LBXN01000103">
    <property type="protein sequence ID" value="KKR30258.1"/>
    <property type="molecule type" value="Genomic_DNA"/>
</dbReference>
<dbReference type="Gene3D" id="1.10.3210.10">
    <property type="entry name" value="Hypothetical protein af1432"/>
    <property type="match status" value="1"/>
</dbReference>
<dbReference type="InterPro" id="IPR037522">
    <property type="entry name" value="HD_GYP_dom"/>
</dbReference>
<evidence type="ECO:0000259" key="2">
    <source>
        <dbReference type="PROSITE" id="PS50110"/>
    </source>
</evidence>
<reference evidence="4 5" key="1">
    <citation type="journal article" date="2015" name="Nature">
        <title>rRNA introns, odd ribosomes, and small enigmatic genomes across a large radiation of phyla.</title>
        <authorList>
            <person name="Brown C.T."/>
            <person name="Hug L.A."/>
            <person name="Thomas B.C."/>
            <person name="Sharon I."/>
            <person name="Castelle C.J."/>
            <person name="Singh A."/>
            <person name="Wilkins M.J."/>
            <person name="Williams K.H."/>
            <person name="Banfield J.F."/>
        </authorList>
    </citation>
    <scope>NUCLEOTIDE SEQUENCE [LARGE SCALE GENOMIC DNA]</scope>
</reference>
<organism evidence="4 5">
    <name type="scientific">Candidatus Gottesmanbacteria bacterium GW2011_GWC2_39_8</name>
    <dbReference type="NCBI Taxonomy" id="1618450"/>
    <lineage>
        <taxon>Bacteria</taxon>
        <taxon>Candidatus Gottesmaniibacteriota</taxon>
    </lineage>
</organism>
<dbReference type="CDD" id="cd00077">
    <property type="entry name" value="HDc"/>
    <property type="match status" value="1"/>
</dbReference>
<dbReference type="SUPFAM" id="SSF109604">
    <property type="entry name" value="HD-domain/PDEase-like"/>
    <property type="match status" value="1"/>
</dbReference>